<feature type="compositionally biased region" description="Basic residues" evidence="1">
    <location>
        <begin position="59"/>
        <end position="68"/>
    </location>
</feature>
<evidence type="ECO:0000313" key="3">
    <source>
        <dbReference type="Proteomes" id="UP000323386"/>
    </source>
</evidence>
<evidence type="ECO:0000256" key="1">
    <source>
        <dbReference type="SAM" id="MobiDB-lite"/>
    </source>
</evidence>
<feature type="region of interest" description="Disordered" evidence="1">
    <location>
        <begin position="152"/>
        <end position="174"/>
    </location>
</feature>
<evidence type="ECO:0000313" key="2">
    <source>
        <dbReference type="EMBL" id="SPO35077.1"/>
    </source>
</evidence>
<sequence>MSCARFLYRGERRPSPSTAATSKDRQGGAAGQPASQPPTRRRRGWSSQALRTPWFGPSPRRRRRRRKATLPTPHVYRPPIIWTSRSTDPLTGDHRRHHPPGHSPRYPSERAPASERANHASSRPGPGGGHGCLAWLQRRFAGGQQNIGSAAKTVGAGRHHRRLPPPGVDRSPKLATEELQIERDNRAGEGDSQSAIGQITRSGTRSLCPIWPPAARPPSEPETWTARCGGVENVPLPTSLLLLPRSRHPPGNRAPLRLHTVASVGIGSMAHAIMRPHDGFQSAQSGAVPKHRSDALPEP</sequence>
<keyword evidence="3" id="KW-1185">Reference proteome</keyword>
<name>A0A5C3EUC0_9BASI</name>
<protein>
    <submittedName>
        <fullName evidence="2">Uncharacterized protein</fullName>
    </submittedName>
</protein>
<dbReference type="EMBL" id="OOIP01000001">
    <property type="protein sequence ID" value="SPO35077.1"/>
    <property type="molecule type" value="Genomic_DNA"/>
</dbReference>
<reference evidence="2 3" key="1">
    <citation type="submission" date="2018-03" db="EMBL/GenBank/DDBJ databases">
        <authorList>
            <person name="Guldener U."/>
        </authorList>
    </citation>
    <scope>NUCLEOTIDE SEQUENCE [LARGE SCALE GENOMIC DNA]</scope>
    <source>
        <strain evidence="2 3">DAOM196992</strain>
    </source>
</reference>
<feature type="region of interest" description="Disordered" evidence="1">
    <location>
        <begin position="1"/>
        <end position="132"/>
    </location>
</feature>
<organism evidence="2 3">
    <name type="scientific">Pseudozyma flocculosa</name>
    <dbReference type="NCBI Taxonomy" id="84751"/>
    <lineage>
        <taxon>Eukaryota</taxon>
        <taxon>Fungi</taxon>
        <taxon>Dikarya</taxon>
        <taxon>Basidiomycota</taxon>
        <taxon>Ustilaginomycotina</taxon>
        <taxon>Ustilaginomycetes</taxon>
        <taxon>Ustilaginales</taxon>
        <taxon>Ustilaginaceae</taxon>
        <taxon>Pseudozyma</taxon>
    </lineage>
</organism>
<dbReference type="AlphaFoldDB" id="A0A5C3EUC0"/>
<dbReference type="Proteomes" id="UP000323386">
    <property type="component" value="Unassembled WGS sequence"/>
</dbReference>
<accession>A0A5C3EUC0</accession>
<proteinExistence type="predicted"/>
<gene>
    <name evidence="2" type="ORF">PSFLO_00548</name>
</gene>
<feature type="region of interest" description="Disordered" evidence="1">
    <location>
        <begin position="280"/>
        <end position="299"/>
    </location>
</feature>